<dbReference type="InParanoid" id="E2AWF7"/>
<dbReference type="EMBL" id="GL443286">
    <property type="protein sequence ID" value="EFN62257.1"/>
    <property type="molecule type" value="Genomic_DNA"/>
</dbReference>
<organism evidence="2">
    <name type="scientific">Camponotus floridanus</name>
    <name type="common">Florida carpenter ant</name>
    <dbReference type="NCBI Taxonomy" id="104421"/>
    <lineage>
        <taxon>Eukaryota</taxon>
        <taxon>Metazoa</taxon>
        <taxon>Ecdysozoa</taxon>
        <taxon>Arthropoda</taxon>
        <taxon>Hexapoda</taxon>
        <taxon>Insecta</taxon>
        <taxon>Pterygota</taxon>
        <taxon>Neoptera</taxon>
        <taxon>Endopterygota</taxon>
        <taxon>Hymenoptera</taxon>
        <taxon>Apocrita</taxon>
        <taxon>Aculeata</taxon>
        <taxon>Formicoidea</taxon>
        <taxon>Formicidae</taxon>
        <taxon>Formicinae</taxon>
        <taxon>Camponotus</taxon>
    </lineage>
</organism>
<proteinExistence type="predicted"/>
<keyword evidence="2" id="KW-1185">Reference proteome</keyword>
<evidence type="ECO:0000313" key="1">
    <source>
        <dbReference type="EMBL" id="EFN62257.1"/>
    </source>
</evidence>
<dbReference type="AlphaFoldDB" id="E2AWF7"/>
<gene>
    <name evidence="1" type="ORF">EAG_12420</name>
</gene>
<sequence>MNRSRKFAIIVIGVMYNSININDREGSLDVRNRCKIDCLPEEMEKCMTQLHKIRIVANYSDICNILGVKSSVNALVRNGANTSVAVHRGQRLQNITSFFPGSLTCMLLW</sequence>
<accession>E2AWF7</accession>
<protein>
    <submittedName>
        <fullName evidence="1">Uncharacterized protein</fullName>
    </submittedName>
</protein>
<dbReference type="Proteomes" id="UP000000311">
    <property type="component" value="Unassembled WGS sequence"/>
</dbReference>
<evidence type="ECO:0000313" key="2">
    <source>
        <dbReference type="Proteomes" id="UP000000311"/>
    </source>
</evidence>
<name>E2AWF7_CAMFO</name>
<reference evidence="1 2" key="1">
    <citation type="journal article" date="2010" name="Science">
        <title>Genomic comparison of the ants Camponotus floridanus and Harpegnathos saltator.</title>
        <authorList>
            <person name="Bonasio R."/>
            <person name="Zhang G."/>
            <person name="Ye C."/>
            <person name="Mutti N.S."/>
            <person name="Fang X."/>
            <person name="Qin N."/>
            <person name="Donahue G."/>
            <person name="Yang P."/>
            <person name="Li Q."/>
            <person name="Li C."/>
            <person name="Zhang P."/>
            <person name="Huang Z."/>
            <person name="Berger S.L."/>
            <person name="Reinberg D."/>
            <person name="Wang J."/>
            <person name="Liebig J."/>
        </authorList>
    </citation>
    <scope>NUCLEOTIDE SEQUENCE [LARGE SCALE GENOMIC DNA]</scope>
    <source>
        <strain evidence="2">C129</strain>
    </source>
</reference>